<comment type="caution">
    <text evidence="3">The sequence shown here is derived from an EMBL/GenBank/DDBJ whole genome shotgun (WGS) entry which is preliminary data.</text>
</comment>
<organism evidence="3 4">
    <name type="scientific">Rhizobium oryzicola</name>
    <dbReference type="NCBI Taxonomy" id="1232668"/>
    <lineage>
        <taxon>Bacteria</taxon>
        <taxon>Pseudomonadati</taxon>
        <taxon>Pseudomonadota</taxon>
        <taxon>Alphaproteobacteria</taxon>
        <taxon>Hyphomicrobiales</taxon>
        <taxon>Rhizobiaceae</taxon>
        <taxon>Rhizobium/Agrobacterium group</taxon>
        <taxon>Rhizobium</taxon>
    </lineage>
</organism>
<evidence type="ECO:0000259" key="2">
    <source>
        <dbReference type="Pfam" id="PF04069"/>
    </source>
</evidence>
<feature type="domain" description="ABC-type glycine betaine transport system substrate-binding" evidence="2">
    <location>
        <begin position="33"/>
        <end position="307"/>
    </location>
</feature>
<name>A0ABT8SY05_9HYPH</name>
<evidence type="ECO:0000313" key="3">
    <source>
        <dbReference type="EMBL" id="MDO1583350.1"/>
    </source>
</evidence>
<dbReference type="CDD" id="cd13643">
    <property type="entry name" value="PBP2_BCP_2"/>
    <property type="match status" value="1"/>
</dbReference>
<feature type="signal peptide" evidence="1">
    <location>
        <begin position="1"/>
        <end position="24"/>
    </location>
</feature>
<sequence>MQNRRYSLLIATVMSLTVSTGLAAAETAKFQGTVRIPVYNVPDSDFIDYSFGQMLEKAGYRVEFVKIDYTAHFTALEFGDVDLSPAVWGTSKDLIDKTLASGSVKNSGSLGVQTRESWWYPNYVGDLCPGLPDWKALKDPACIKALTTPNSDGKINYLGTPPDFAAYDDERIKALDLQVHITLPGTVGTMVATMQGAIQKKEPIIGWGMTPHWLYGSGQGKFVEFPLFDDKCPTDPSWGVNPNEVWDCALSTGEIVKLYNSEFAKKAPELLRILTNFKLTSDDVAKGISRQDIDGAPPEQAAKEWIDAHKEVWAKWLQ</sequence>
<dbReference type="InterPro" id="IPR007210">
    <property type="entry name" value="ABC_Gly_betaine_transp_sub-bd"/>
</dbReference>
<accession>A0ABT8SY05</accession>
<gene>
    <name evidence="3" type="ORF">Q2T52_14750</name>
</gene>
<protein>
    <submittedName>
        <fullName evidence="3">ABC transporter substrate-binding protein</fullName>
    </submittedName>
</protein>
<evidence type="ECO:0000313" key="4">
    <source>
        <dbReference type="Proteomes" id="UP001169006"/>
    </source>
</evidence>
<dbReference type="Gene3D" id="3.10.105.10">
    <property type="entry name" value="Dipeptide-binding Protein, Domain 3"/>
    <property type="match status" value="2"/>
</dbReference>
<proteinExistence type="predicted"/>
<reference evidence="3" key="2">
    <citation type="submission" date="2023-07" db="EMBL/GenBank/DDBJ databases">
        <authorList>
            <person name="Sun H."/>
        </authorList>
    </citation>
    <scope>NUCLEOTIDE SEQUENCE</scope>
    <source>
        <strain evidence="3">05753</strain>
    </source>
</reference>
<dbReference type="Pfam" id="PF04069">
    <property type="entry name" value="OpuAC"/>
    <property type="match status" value="1"/>
</dbReference>
<feature type="chain" id="PRO_5045723433" evidence="1">
    <location>
        <begin position="25"/>
        <end position="318"/>
    </location>
</feature>
<dbReference type="RefSeq" id="WP_302077539.1">
    <property type="nucleotide sequence ID" value="NZ_JAUKWQ010000004.1"/>
</dbReference>
<keyword evidence="4" id="KW-1185">Reference proteome</keyword>
<dbReference type="Gene3D" id="3.40.190.100">
    <property type="entry name" value="Glycine betaine-binding periplasmic protein, domain 2"/>
    <property type="match status" value="1"/>
</dbReference>
<dbReference type="SUPFAM" id="SSF53850">
    <property type="entry name" value="Periplasmic binding protein-like II"/>
    <property type="match status" value="1"/>
</dbReference>
<dbReference type="EMBL" id="JAUKWQ010000004">
    <property type="protein sequence ID" value="MDO1583350.1"/>
    <property type="molecule type" value="Genomic_DNA"/>
</dbReference>
<keyword evidence="1" id="KW-0732">Signal</keyword>
<dbReference type="Proteomes" id="UP001169006">
    <property type="component" value="Unassembled WGS sequence"/>
</dbReference>
<reference evidence="3" key="1">
    <citation type="journal article" date="2015" name="Int. J. Syst. Evol. Microbiol.">
        <title>Rhizobium oryzicola sp. nov., potential plant-growth-promoting endophytic bacteria isolated from rice roots.</title>
        <authorList>
            <person name="Zhang X.X."/>
            <person name="Gao J.S."/>
            <person name="Cao Y.H."/>
            <person name="Sheirdil R.A."/>
            <person name="Wang X.C."/>
            <person name="Zhang L."/>
        </authorList>
    </citation>
    <scope>NUCLEOTIDE SEQUENCE</scope>
    <source>
        <strain evidence="3">05753</strain>
    </source>
</reference>
<evidence type="ECO:0000256" key="1">
    <source>
        <dbReference type="SAM" id="SignalP"/>
    </source>
</evidence>